<dbReference type="RefSeq" id="WP_260943935.1">
    <property type="nucleotide sequence ID" value="NZ_CP129950.1"/>
</dbReference>
<dbReference type="InterPro" id="IPR045376">
    <property type="entry name" value="Maf_N"/>
</dbReference>
<proteinExistence type="predicted"/>
<gene>
    <name evidence="4" type="ORF">QUR79_04210</name>
</gene>
<evidence type="ECO:0000313" key="5">
    <source>
        <dbReference type="Proteomes" id="UP001301420"/>
    </source>
</evidence>
<dbReference type="PANTHER" id="PTHR41786:SF1">
    <property type="entry name" value="6-HYDROXYMETHYLPTERIN DIPHOSPHOKINASE MPTE-LIKE DOMAIN-CONTAINING PROTEIN"/>
    <property type="match status" value="1"/>
</dbReference>
<protein>
    <submittedName>
        <fullName evidence="4">DUF115 domain-containing protein</fullName>
    </submittedName>
</protein>
<keyword evidence="1" id="KW-0472">Membrane</keyword>
<keyword evidence="5" id="KW-1185">Reference proteome</keyword>
<dbReference type="InterPro" id="IPR002826">
    <property type="entry name" value="MptE-like"/>
</dbReference>
<evidence type="ECO:0000313" key="4">
    <source>
        <dbReference type="EMBL" id="WPD04092.1"/>
    </source>
</evidence>
<organism evidence="4 5">
    <name type="scientific">Arcobacter cryaerophilus gv. pseudocryaerophilus</name>
    <dbReference type="NCBI Taxonomy" id="2933791"/>
    <lineage>
        <taxon>Bacteria</taxon>
        <taxon>Pseudomonadati</taxon>
        <taxon>Campylobacterota</taxon>
        <taxon>Epsilonproteobacteria</taxon>
        <taxon>Campylobacterales</taxon>
        <taxon>Arcobacteraceae</taxon>
        <taxon>Aliarcobacter</taxon>
    </lineage>
</organism>
<keyword evidence="1" id="KW-1133">Transmembrane helix</keyword>
<evidence type="ECO:0000259" key="3">
    <source>
        <dbReference type="Pfam" id="PF20157"/>
    </source>
</evidence>
<keyword evidence="1" id="KW-0812">Transmembrane</keyword>
<feature type="domain" description="Glycosyltransferase Maf N-terminal" evidence="3">
    <location>
        <begin position="16"/>
        <end position="202"/>
    </location>
</feature>
<dbReference type="PANTHER" id="PTHR41786">
    <property type="entry name" value="MOTILITY ACCESSORY FACTOR MAF"/>
    <property type="match status" value="1"/>
</dbReference>
<dbReference type="Proteomes" id="UP001301420">
    <property type="component" value="Chromosome"/>
</dbReference>
<feature type="transmembrane region" description="Helical" evidence="1">
    <location>
        <begin position="616"/>
        <end position="638"/>
    </location>
</feature>
<dbReference type="Pfam" id="PF20157">
    <property type="entry name" value="Maf_flag10_N"/>
    <property type="match status" value="1"/>
</dbReference>
<dbReference type="Pfam" id="PF01973">
    <property type="entry name" value="MptE-like"/>
    <property type="match status" value="1"/>
</dbReference>
<feature type="domain" description="6-hydroxymethylpterin diphosphokinase MptE-like" evidence="2">
    <location>
        <begin position="292"/>
        <end position="441"/>
    </location>
</feature>
<evidence type="ECO:0000259" key="2">
    <source>
        <dbReference type="Pfam" id="PF01973"/>
    </source>
</evidence>
<dbReference type="AlphaFoldDB" id="A0AAU0P749"/>
<accession>A0AAU0P749</accession>
<name>A0AAU0P749_9BACT</name>
<evidence type="ECO:0000256" key="1">
    <source>
        <dbReference type="SAM" id="Phobius"/>
    </source>
</evidence>
<dbReference type="EMBL" id="CP129950">
    <property type="protein sequence ID" value="WPD04092.1"/>
    <property type="molecule type" value="Genomic_DNA"/>
</dbReference>
<reference evidence="4 5" key="1">
    <citation type="submission" date="2023-06" db="EMBL/GenBank/DDBJ databases">
        <title>Characterization of Arcobacter Isolates from Retail Chicken Sold in Supermarkets in Tbilisi, Georgia.</title>
        <authorList>
            <person name="Riediger M."/>
            <person name="Zautner A.E."/>
        </authorList>
    </citation>
    <scope>NUCLEOTIDE SEQUENCE [LARGE SCALE GENOMIC DNA]</scope>
    <source>
        <strain evidence="4 5">DSM 115972</strain>
    </source>
</reference>
<sequence length="676" mass="79199">MTEAQIQLQNALTTTFLANLVFLSEYDKDLYHRVDELSRMIENGTYEEKYHLEFIMEDGDFDIYDVVNEKYLYNRKPKKYNNSLISKVKFDEKQSIINISDYFSFTDRIEINKDYFDLDTLEELSSITINDAQDYKDILGKIKLEKKKLKYIRKFIFFGTLLGRHIPKIAEKVDAHMYLVLERNLEIFRLSLFTIDYTILAKKGAIFSIMDDNLEEEVKINKFLTIDLLDNNIIKMSSTNINISKYIDNFLSISSVLSSESYDYNRMIYTHTNRVTKYINDGYKFILFKKTKEKSNFFENIPILYIAAGPSLDENIEWIKENQNKFFIVTIGAAYQKLINNNIRVDIITTVDEQLHIVADKQFNDEAVSKIDKNTLILASSLTHEKVINKFNKENLYLFEIFSSLHKDSVSFGGFSVGEVTLDVLLQLNAKNIYLIGLDLVLNQKTGETHSKNSASGTIKINLNENQSRETFTVRGTTIKVKNNSNKYVLTTPLFYSSIKSVEDKLFSKSKEVKVYNLSKNGAYFEGSIKKRTNVLKIDLFKDVSNIVIEYKKELNKYSREGLLKVNINNIKGEVYFFENNLQTILNNIEKKKFSIIEEFLLEILTIGSVLREKKYFYFDLIFYNYLNIYGPYILYTFNDKKLKFKNKKIEEIKFTSLRQIKKIIDDYIICLKRVI</sequence>